<dbReference type="OMA" id="PFAGDEM"/>
<sequence length="321" mass="36158">MAWNMPFVTDRDSANGLEIAQAICIVGQRLRAFPIGPDGGLGTVKVGIFTDNIPCLRDIITPSRPEGSDRLVRKSVTLLVREELEKLSGIPNMRVELVLNWLKANSGGAGQKEASKLAEKCRKQGRNIFFVDEKERPSAEMDKSVAKKIADTLLPERLRIIKELRAKGLAPPRALTVLSMDDPSTREDSIASPTSSSMPPQAPNAENYEDDQERDNLSPVANEQRRMTNGDEQAGNDEAPENPVSGQELVNRQLNIEDLEYYVRFYWERSLPDRSTRGTQEWYEARAKFYASELDDLVPGHPLYRLVHPRSPELDAIFRWL</sequence>
<comment type="caution">
    <text evidence="2">The sequence shown here is derived from an EMBL/GenBank/DDBJ whole genome shotgun (WGS) entry which is preliminary data.</text>
</comment>
<accession>A0A8S8ZGR0</accession>
<protein>
    <submittedName>
        <fullName evidence="2">Uncharacterized protein</fullName>
    </submittedName>
</protein>
<evidence type="ECO:0000313" key="2">
    <source>
        <dbReference type="EMBL" id="KAA8624129.1"/>
    </source>
</evidence>
<evidence type="ECO:0000313" key="3">
    <source>
        <dbReference type="Proteomes" id="UP000433876"/>
    </source>
</evidence>
<dbReference type="EMBL" id="NMPR01000257">
    <property type="protein sequence ID" value="KAA8624129.1"/>
    <property type="molecule type" value="Genomic_DNA"/>
</dbReference>
<organism evidence="2 3">
    <name type="scientific">Sordaria macrospora</name>
    <dbReference type="NCBI Taxonomy" id="5147"/>
    <lineage>
        <taxon>Eukaryota</taxon>
        <taxon>Fungi</taxon>
        <taxon>Dikarya</taxon>
        <taxon>Ascomycota</taxon>
        <taxon>Pezizomycotina</taxon>
        <taxon>Sordariomycetes</taxon>
        <taxon>Sordariomycetidae</taxon>
        <taxon>Sordariales</taxon>
        <taxon>Sordariaceae</taxon>
        <taxon>Sordaria</taxon>
    </lineage>
</organism>
<proteinExistence type="predicted"/>
<name>A0A8S8ZGR0_SORMA</name>
<feature type="region of interest" description="Disordered" evidence="1">
    <location>
        <begin position="175"/>
        <end position="248"/>
    </location>
</feature>
<dbReference type="VEuPathDB" id="FungiDB:SMAC_08666"/>
<dbReference type="AlphaFoldDB" id="A0A8S8ZGR0"/>
<gene>
    <name evidence="2" type="ORF">SMACR_02023</name>
</gene>
<evidence type="ECO:0000256" key="1">
    <source>
        <dbReference type="SAM" id="MobiDB-lite"/>
    </source>
</evidence>
<dbReference type="Proteomes" id="UP000433876">
    <property type="component" value="Unassembled WGS sequence"/>
</dbReference>
<reference evidence="2 3" key="1">
    <citation type="submission" date="2017-07" db="EMBL/GenBank/DDBJ databases">
        <title>Genome sequence of the Sordaria macrospora wild type strain R19027.</title>
        <authorList>
            <person name="Nowrousian M."/>
            <person name="Teichert I."/>
            <person name="Kueck U."/>
        </authorList>
    </citation>
    <scope>NUCLEOTIDE SEQUENCE [LARGE SCALE GENOMIC DNA]</scope>
    <source>
        <strain evidence="2 3">R19027</strain>
        <tissue evidence="2">Mycelium</tissue>
    </source>
</reference>